<comment type="caution">
    <text evidence="1">The sequence shown here is derived from an EMBL/GenBank/DDBJ whole genome shotgun (WGS) entry which is preliminary data.</text>
</comment>
<evidence type="ECO:0000313" key="3">
    <source>
        <dbReference type="Proteomes" id="UP001642409"/>
    </source>
</evidence>
<proteinExistence type="predicted"/>
<evidence type="ECO:0000313" key="1">
    <source>
        <dbReference type="EMBL" id="CAI9964651.1"/>
    </source>
</evidence>
<dbReference type="EMBL" id="CATOUU010000981">
    <property type="protein sequence ID" value="CAI9964651.1"/>
    <property type="molecule type" value="Genomic_DNA"/>
</dbReference>
<accession>A0AA86QRH0</accession>
<dbReference type="Proteomes" id="UP001642409">
    <property type="component" value="Unassembled WGS sequence"/>
</dbReference>
<evidence type="ECO:0000313" key="2">
    <source>
        <dbReference type="EMBL" id="CAL6045692.1"/>
    </source>
</evidence>
<dbReference type="AlphaFoldDB" id="A0AA86QRH0"/>
<name>A0AA86QRH0_9EUKA</name>
<organism evidence="1">
    <name type="scientific">Hexamita inflata</name>
    <dbReference type="NCBI Taxonomy" id="28002"/>
    <lineage>
        <taxon>Eukaryota</taxon>
        <taxon>Metamonada</taxon>
        <taxon>Diplomonadida</taxon>
        <taxon>Hexamitidae</taxon>
        <taxon>Hexamitinae</taxon>
        <taxon>Hexamita</taxon>
    </lineage>
</organism>
<reference evidence="1" key="1">
    <citation type="submission" date="2023-06" db="EMBL/GenBank/DDBJ databases">
        <authorList>
            <person name="Kurt Z."/>
        </authorList>
    </citation>
    <scope>NUCLEOTIDE SEQUENCE</scope>
</reference>
<dbReference type="EMBL" id="CAXDID020000165">
    <property type="protein sequence ID" value="CAL6045692.1"/>
    <property type="molecule type" value="Genomic_DNA"/>
</dbReference>
<sequence length="110" mass="12682">MFYYNISKDTQYITFIKIHSQIQNFSQKYYCLTTKLSISSSQKEIQKRFLQKLNLKKLSDLKALKTTGVSNDIGSCALQVENEHVSDFNMSKPISLFSKPNISSDLFEIV</sequence>
<reference evidence="2 3" key="2">
    <citation type="submission" date="2024-07" db="EMBL/GenBank/DDBJ databases">
        <authorList>
            <person name="Akdeniz Z."/>
        </authorList>
    </citation>
    <scope>NUCLEOTIDE SEQUENCE [LARGE SCALE GENOMIC DNA]</scope>
</reference>
<gene>
    <name evidence="2" type="ORF">HINF_LOCUS41280</name>
    <name evidence="1" type="ORF">HINF_LOCUS52296</name>
</gene>
<protein>
    <submittedName>
        <fullName evidence="2">Hypothetical_protein</fullName>
    </submittedName>
</protein>
<keyword evidence="3" id="KW-1185">Reference proteome</keyword>